<dbReference type="EMBL" id="JACEIK010001112">
    <property type="protein sequence ID" value="MCD7466120.1"/>
    <property type="molecule type" value="Genomic_DNA"/>
</dbReference>
<feature type="region of interest" description="Disordered" evidence="1">
    <location>
        <begin position="20"/>
        <end position="135"/>
    </location>
</feature>
<reference evidence="2 3" key="1">
    <citation type="journal article" date="2021" name="BMC Genomics">
        <title>Datura genome reveals duplications of psychoactive alkaloid biosynthetic genes and high mutation rate following tissue culture.</title>
        <authorList>
            <person name="Rajewski A."/>
            <person name="Carter-House D."/>
            <person name="Stajich J."/>
            <person name="Litt A."/>
        </authorList>
    </citation>
    <scope>NUCLEOTIDE SEQUENCE [LARGE SCALE GENOMIC DNA]</scope>
    <source>
        <strain evidence="2">AR-01</strain>
    </source>
</reference>
<name>A0ABS8T5B0_DATST</name>
<keyword evidence="3" id="KW-1185">Reference proteome</keyword>
<protein>
    <submittedName>
        <fullName evidence="2">Uncharacterized protein</fullName>
    </submittedName>
</protein>
<feature type="compositionally biased region" description="Basic and acidic residues" evidence="1">
    <location>
        <begin position="101"/>
        <end position="120"/>
    </location>
</feature>
<feature type="compositionally biased region" description="Basic and acidic residues" evidence="1">
    <location>
        <begin position="37"/>
        <end position="56"/>
    </location>
</feature>
<evidence type="ECO:0000313" key="3">
    <source>
        <dbReference type="Proteomes" id="UP000823775"/>
    </source>
</evidence>
<organism evidence="2 3">
    <name type="scientific">Datura stramonium</name>
    <name type="common">Jimsonweed</name>
    <name type="synonym">Common thornapple</name>
    <dbReference type="NCBI Taxonomy" id="4076"/>
    <lineage>
        <taxon>Eukaryota</taxon>
        <taxon>Viridiplantae</taxon>
        <taxon>Streptophyta</taxon>
        <taxon>Embryophyta</taxon>
        <taxon>Tracheophyta</taxon>
        <taxon>Spermatophyta</taxon>
        <taxon>Magnoliopsida</taxon>
        <taxon>eudicotyledons</taxon>
        <taxon>Gunneridae</taxon>
        <taxon>Pentapetalae</taxon>
        <taxon>asterids</taxon>
        <taxon>lamiids</taxon>
        <taxon>Solanales</taxon>
        <taxon>Solanaceae</taxon>
        <taxon>Solanoideae</taxon>
        <taxon>Datureae</taxon>
        <taxon>Datura</taxon>
    </lineage>
</organism>
<gene>
    <name evidence="2" type="ORF">HAX54_002526</name>
</gene>
<comment type="caution">
    <text evidence="2">The sequence shown here is derived from an EMBL/GenBank/DDBJ whole genome shotgun (WGS) entry which is preliminary data.</text>
</comment>
<feature type="compositionally biased region" description="Acidic residues" evidence="1">
    <location>
        <begin position="71"/>
        <end position="100"/>
    </location>
</feature>
<evidence type="ECO:0000313" key="2">
    <source>
        <dbReference type="EMBL" id="MCD7466120.1"/>
    </source>
</evidence>
<dbReference type="Proteomes" id="UP000823775">
    <property type="component" value="Unassembled WGS sequence"/>
</dbReference>
<sequence length="164" mass="18235">MEQMRVREAVAWKEIAKKQQLWDDSELDSSSNSELHYNIEKSDESPVVTTREKSKAQEAAAAISPLSQSEEGGEEAESDGENPPADDAEERNDDAEESRDDDTAVEKFDDKESAVEKSGEQVEDSDPATTPEVRSKRWFVQGSWDVYYAGLSLNDKGNPSCSIQ</sequence>
<proteinExistence type="predicted"/>
<evidence type="ECO:0000256" key="1">
    <source>
        <dbReference type="SAM" id="MobiDB-lite"/>
    </source>
</evidence>
<accession>A0ABS8T5B0</accession>